<dbReference type="EMBL" id="CP003931">
    <property type="protein sequence ID" value="AGB39961.1"/>
    <property type="molecule type" value="Genomic_DNA"/>
</dbReference>
<organism evidence="2 3">
    <name type="scientific">Natronococcus occultus SP4</name>
    <dbReference type="NCBI Taxonomy" id="694430"/>
    <lineage>
        <taxon>Archaea</taxon>
        <taxon>Methanobacteriati</taxon>
        <taxon>Methanobacteriota</taxon>
        <taxon>Stenosarchaea group</taxon>
        <taxon>Halobacteria</taxon>
        <taxon>Halobacteriales</taxon>
        <taxon>Natrialbaceae</taxon>
        <taxon>Natronococcus</taxon>
    </lineage>
</organism>
<feature type="transmembrane region" description="Helical" evidence="1">
    <location>
        <begin position="262"/>
        <end position="291"/>
    </location>
</feature>
<proteinExistence type="predicted"/>
<dbReference type="Pfam" id="PF25927">
    <property type="entry name" value="DUF7972"/>
    <property type="match status" value="1"/>
</dbReference>
<reference evidence="2 3" key="1">
    <citation type="submission" date="2012-11" db="EMBL/GenBank/DDBJ databases">
        <title>FINISHED of Natronococcus occultus SP4, DSM 3396.</title>
        <authorList>
            <consortium name="DOE Joint Genome Institute"/>
            <person name="Eisen J."/>
            <person name="Huntemann M."/>
            <person name="Wei C.-L."/>
            <person name="Han J."/>
            <person name="Detter J.C."/>
            <person name="Han C."/>
            <person name="Tapia R."/>
            <person name="Chen A."/>
            <person name="Kyrpides N."/>
            <person name="Mavromatis K."/>
            <person name="Markowitz V."/>
            <person name="Szeto E."/>
            <person name="Ivanova N."/>
            <person name="Mikhailova N."/>
            <person name="Ovchinnikova G."/>
            <person name="Pagani I."/>
            <person name="Pati A."/>
            <person name="Goodwin L."/>
            <person name="Nordberg H.P."/>
            <person name="Cantor M.N."/>
            <person name="Hua S.X."/>
            <person name="Woyke T."/>
            <person name="Eisen J."/>
            <person name="Klenk H.-P."/>
            <person name="Klenk H.-P."/>
        </authorList>
    </citation>
    <scope>NUCLEOTIDE SEQUENCE [LARGE SCALE GENOMIC DNA]</scope>
    <source>
        <strain evidence="2 3">SP4</strain>
        <plasmid evidence="3">Plasmid 2</plasmid>
    </source>
</reference>
<dbReference type="GeneID" id="14405995"/>
<protein>
    <submittedName>
        <fullName evidence="2">Uncharacterized protein</fullName>
    </submittedName>
</protein>
<name>L0K4L5_9EURY</name>
<dbReference type="KEGG" id="nou:Natoc_4269"/>
<feature type="transmembrane region" description="Helical" evidence="1">
    <location>
        <begin position="236"/>
        <end position="256"/>
    </location>
</feature>
<dbReference type="RefSeq" id="WP_015323392.1">
    <property type="nucleotide sequence ID" value="NC_019976.1"/>
</dbReference>
<evidence type="ECO:0000256" key="1">
    <source>
        <dbReference type="SAM" id="Phobius"/>
    </source>
</evidence>
<dbReference type="InterPro" id="IPR058278">
    <property type="entry name" value="DUF7972"/>
</dbReference>
<dbReference type="HOGENOM" id="CLU_061327_0_0_2"/>
<keyword evidence="1" id="KW-0472">Membrane</keyword>
<sequence>MIGLALGRARRWLFLTGARWQVAVLFFGAVVAAFLAVSDGTAAANRAPLYYLFGSLIAGNITLITVVVSINQLVLSRDFGSPRELQTEIRETIAFHQAATGESAVPLDPAEFLRESVRQLGTDADALPLDQLDDPERATAVRTLRDRLTRHAVIVIERLAASDDRLLAVVSSVLSVRYLESIHEIRSLRASADDDLPPTVDRALARLAVELEYLDIARYYFISMVLQQELSRLSRVLVYAGLPAIVLAAGTLVHLAQLEPDAALSFGSTVLVAGALLSGIVPIVLLGSYVLRISTIARYVSITPFDAP</sequence>
<accession>L0K4L5</accession>
<geneLocation type="plasmid" evidence="2">
    <name>2</name>
</geneLocation>
<keyword evidence="3" id="KW-1185">Reference proteome</keyword>
<feature type="transmembrane region" description="Helical" evidence="1">
    <location>
        <begin position="12"/>
        <end position="37"/>
    </location>
</feature>
<keyword evidence="1" id="KW-0812">Transmembrane</keyword>
<keyword evidence="1" id="KW-1133">Transmembrane helix</keyword>
<dbReference type="OrthoDB" id="265845at2157"/>
<dbReference type="AlphaFoldDB" id="L0K4L5"/>
<gene>
    <name evidence="2" type="ORF">Natoc_4269</name>
</gene>
<feature type="transmembrane region" description="Helical" evidence="1">
    <location>
        <begin position="49"/>
        <end position="75"/>
    </location>
</feature>
<evidence type="ECO:0000313" key="3">
    <source>
        <dbReference type="Proteomes" id="UP000010878"/>
    </source>
</evidence>
<dbReference type="Proteomes" id="UP000010878">
    <property type="component" value="Plasmid 2"/>
</dbReference>
<evidence type="ECO:0000313" key="2">
    <source>
        <dbReference type="EMBL" id="AGB39961.1"/>
    </source>
</evidence>
<keyword evidence="2" id="KW-0614">Plasmid</keyword>